<sequence length="168" mass="19609">MAIELPTWWTETAQKRTAALKIEDVMIALFTPLMQGVRCVYWLPTDEVTQQVIFEDSEAFLRIYRLDGEVDLDNRRCIHRVQFAGISESRNDSSRIMAFVQWVLYAYEHASYVTMPDGEKVSMRFLRETQGPFLDPQQIRDSRLVPVTVEVETSWPKGLPDPRQHLDM</sequence>
<protein>
    <submittedName>
        <fullName evidence="1">Tail terminator</fullName>
    </submittedName>
</protein>
<dbReference type="EMBL" id="MN428056">
    <property type="protein sequence ID" value="QFP96907.1"/>
    <property type="molecule type" value="Genomic_DNA"/>
</dbReference>
<evidence type="ECO:0000313" key="2">
    <source>
        <dbReference type="Proteomes" id="UP000325681"/>
    </source>
</evidence>
<organism evidence="1 2">
    <name type="scientific">Mycobacterium phage Pringar</name>
    <dbReference type="NCBI Taxonomy" id="2652895"/>
    <lineage>
        <taxon>Viruses</taxon>
        <taxon>Duplodnaviria</taxon>
        <taxon>Heunggongvirae</taxon>
        <taxon>Uroviricota</taxon>
        <taxon>Caudoviricetes</taxon>
        <taxon>Marvinvirus</taxon>
        <taxon>Marvinvirus marvin</taxon>
    </lineage>
</organism>
<dbReference type="Pfam" id="PF23841">
    <property type="entry name" value="Phage_tail_terminator_2"/>
    <property type="match status" value="1"/>
</dbReference>
<name>A0A5P8DD45_9CAUD</name>
<dbReference type="Proteomes" id="UP000325681">
    <property type="component" value="Segment"/>
</dbReference>
<dbReference type="InterPro" id="IPR057003">
    <property type="entry name" value="Phage_tail_terminator_2"/>
</dbReference>
<accession>A0A5P8DD45</accession>
<reference evidence="1 2" key="1">
    <citation type="submission" date="2019-09" db="EMBL/GenBank/DDBJ databases">
        <authorList>
            <person name="Tucker L.N."/>
            <person name="Bowling R."/>
            <person name="Caskey B.M."/>
            <person name="Flaherty C.J."/>
            <person name="Forbes L.G.H."/>
            <person name="Koon C.R."/>
            <person name="Madden E."/>
            <person name="Nance M.L."/>
            <person name="Rafaat E.F."/>
            <person name="Wong A.F."/>
            <person name="Phuntumart V."/>
            <person name="Xu Z."/>
            <person name="Larsen R.A."/>
            <person name="Zeilstra-Ryalls J."/>
            <person name="Gainey M.D."/>
            <person name="Garlena R.A."/>
            <person name="Russell D.A."/>
            <person name="Pope W.H."/>
            <person name="Jacobs-Sera D."/>
            <person name="Hatfull G.F."/>
        </authorList>
    </citation>
    <scope>NUCLEOTIDE SEQUENCE [LARGE SCALE GENOMIC DNA]</scope>
</reference>
<proteinExistence type="predicted"/>
<evidence type="ECO:0000313" key="1">
    <source>
        <dbReference type="EMBL" id="QFP96907.1"/>
    </source>
</evidence>
<gene>
    <name evidence="1" type="primary">44</name>
    <name evidence="1" type="ORF">SEA_PRINGAR_44</name>
</gene>